<proteinExistence type="predicted"/>
<comment type="caution">
    <text evidence="1">The sequence shown here is derived from an EMBL/GenBank/DDBJ whole genome shotgun (WGS) entry which is preliminary data.</text>
</comment>
<dbReference type="Proteomes" id="UP000886998">
    <property type="component" value="Unassembled WGS sequence"/>
</dbReference>
<evidence type="ECO:0000313" key="2">
    <source>
        <dbReference type="Proteomes" id="UP000886998"/>
    </source>
</evidence>
<reference evidence="1" key="1">
    <citation type="submission" date="2020-08" db="EMBL/GenBank/DDBJ databases">
        <title>Multicomponent nature underlies the extraordinary mechanical properties of spider dragline silk.</title>
        <authorList>
            <person name="Kono N."/>
            <person name="Nakamura H."/>
            <person name="Mori M."/>
            <person name="Yoshida Y."/>
            <person name="Ohtoshi R."/>
            <person name="Malay A.D."/>
            <person name="Moran D.A.P."/>
            <person name="Tomita M."/>
            <person name="Numata K."/>
            <person name="Arakawa K."/>
        </authorList>
    </citation>
    <scope>NUCLEOTIDE SEQUENCE</scope>
</reference>
<name>A0A8X6J770_9ARAC</name>
<dbReference type="EMBL" id="BMAV01025524">
    <property type="protein sequence ID" value="GFS42187.1"/>
    <property type="molecule type" value="Genomic_DNA"/>
</dbReference>
<keyword evidence="2" id="KW-1185">Reference proteome</keyword>
<organism evidence="1 2">
    <name type="scientific">Trichonephila inaurata madagascariensis</name>
    <dbReference type="NCBI Taxonomy" id="2747483"/>
    <lineage>
        <taxon>Eukaryota</taxon>
        <taxon>Metazoa</taxon>
        <taxon>Ecdysozoa</taxon>
        <taxon>Arthropoda</taxon>
        <taxon>Chelicerata</taxon>
        <taxon>Arachnida</taxon>
        <taxon>Araneae</taxon>
        <taxon>Araneomorphae</taxon>
        <taxon>Entelegynae</taxon>
        <taxon>Araneoidea</taxon>
        <taxon>Nephilidae</taxon>
        <taxon>Trichonephila</taxon>
        <taxon>Trichonephila inaurata</taxon>
    </lineage>
</organism>
<dbReference type="AlphaFoldDB" id="A0A8X6J770"/>
<sequence length="83" mass="9364">MQTPSLRHWDISSQGGPRYLRTPWDHIARAISRSHMSPLTVIRWMAPSSPVLTPAPGLTISRFGTPPTYKLCSRFNSVREACE</sequence>
<accession>A0A8X6J770</accession>
<gene>
    <name evidence="1" type="ORF">TNIN_435381</name>
</gene>
<evidence type="ECO:0000313" key="1">
    <source>
        <dbReference type="EMBL" id="GFS42187.1"/>
    </source>
</evidence>
<protein>
    <submittedName>
        <fullName evidence="1">Uncharacterized protein</fullName>
    </submittedName>
</protein>